<feature type="region of interest" description="Disordered" evidence="1">
    <location>
        <begin position="1"/>
        <end position="55"/>
    </location>
</feature>
<evidence type="ECO:0000313" key="2">
    <source>
        <dbReference type="EMBL" id="MCD7451253.1"/>
    </source>
</evidence>
<feature type="non-terminal residue" evidence="2">
    <location>
        <position position="55"/>
    </location>
</feature>
<comment type="caution">
    <text evidence="2">The sequence shown here is derived from an EMBL/GenBank/DDBJ whole genome shotgun (WGS) entry which is preliminary data.</text>
</comment>
<dbReference type="EMBL" id="JACEIK010000157">
    <property type="protein sequence ID" value="MCD7451253.1"/>
    <property type="molecule type" value="Genomic_DNA"/>
</dbReference>
<evidence type="ECO:0000313" key="3">
    <source>
        <dbReference type="Proteomes" id="UP000823775"/>
    </source>
</evidence>
<proteinExistence type="predicted"/>
<gene>
    <name evidence="2" type="ORF">HAX54_010360</name>
</gene>
<feature type="compositionally biased region" description="Polar residues" evidence="1">
    <location>
        <begin position="42"/>
        <end position="55"/>
    </location>
</feature>
<accession>A0ABS8RX11</accession>
<organism evidence="2 3">
    <name type="scientific">Datura stramonium</name>
    <name type="common">Jimsonweed</name>
    <name type="synonym">Common thornapple</name>
    <dbReference type="NCBI Taxonomy" id="4076"/>
    <lineage>
        <taxon>Eukaryota</taxon>
        <taxon>Viridiplantae</taxon>
        <taxon>Streptophyta</taxon>
        <taxon>Embryophyta</taxon>
        <taxon>Tracheophyta</taxon>
        <taxon>Spermatophyta</taxon>
        <taxon>Magnoliopsida</taxon>
        <taxon>eudicotyledons</taxon>
        <taxon>Gunneridae</taxon>
        <taxon>Pentapetalae</taxon>
        <taxon>asterids</taxon>
        <taxon>lamiids</taxon>
        <taxon>Solanales</taxon>
        <taxon>Solanaceae</taxon>
        <taxon>Solanoideae</taxon>
        <taxon>Datureae</taxon>
        <taxon>Datura</taxon>
    </lineage>
</organism>
<name>A0ABS8RX11_DATST</name>
<dbReference type="Proteomes" id="UP000823775">
    <property type="component" value="Unassembled WGS sequence"/>
</dbReference>
<protein>
    <submittedName>
        <fullName evidence="2">Uncharacterized protein</fullName>
    </submittedName>
</protein>
<sequence length="55" mass="5670">MLMEPNGGSRILVPDPSEADLPNADAPIPVPDPFEAGPTDVWTRSPNGNGPGSDT</sequence>
<evidence type="ECO:0000256" key="1">
    <source>
        <dbReference type="SAM" id="MobiDB-lite"/>
    </source>
</evidence>
<keyword evidence="3" id="KW-1185">Reference proteome</keyword>
<reference evidence="2 3" key="1">
    <citation type="journal article" date="2021" name="BMC Genomics">
        <title>Datura genome reveals duplications of psychoactive alkaloid biosynthetic genes and high mutation rate following tissue culture.</title>
        <authorList>
            <person name="Rajewski A."/>
            <person name="Carter-House D."/>
            <person name="Stajich J."/>
            <person name="Litt A."/>
        </authorList>
    </citation>
    <scope>NUCLEOTIDE SEQUENCE [LARGE SCALE GENOMIC DNA]</scope>
    <source>
        <strain evidence="2">AR-01</strain>
    </source>
</reference>